<sequence length="561" mass="62388">MNPKPSAMSPPVPEGVWPLGVDTHNTYPLDLASQYMDFGDEYAIIASDPEAEWTKVTLDPAAPPQLSLDTQTVLNSTNDELRNTFTDFSSEGSSQGSPSSTLSHVSLLPDFVHPLPPAIDSATTEFLQVNGVFTLPSERLQSALLQSFVECVLPSMPIVEWQDFLNSIYGRGGHSPISLLLFHAVMFSATTFVDLKHLNEAGYSNRREAHESFFQKAKLLYQACYEEDTLTIVQSMLLLTHRADAKDGDDSSHWIGIAISMATSIGLLQDPNGTRNFHHSSRLWKRVAWACYTTDCLISLRLRCQPNIPSIGFCHQTLTEDDFELYSLPEDNWILSPSCTVAYDANVQRELARIYIANTRLCVCISEVLDFRGKANHLYASAEPIISRNRDSLDKATRVSISEYKLADWADSLPSSCHAPSLESSNINDPTIAVQRSLLHLQFYTTIAILHQMQPFQSSKFCVQHAASQITLIASELYEKGLHDRLSIVGVTAILVALIIHMSKLKASPSSERYQAIKNFQSCLDVMVSLRDVYWEAASVTEWASKAIESVVFDGVLELVD</sequence>
<evidence type="ECO:0000259" key="2">
    <source>
        <dbReference type="SMART" id="SM00906"/>
    </source>
</evidence>
<gene>
    <name evidence="3" type="ORF">N7498_006318</name>
</gene>
<dbReference type="InterPro" id="IPR052761">
    <property type="entry name" value="Fungal_Detox/Toxin_TFs"/>
</dbReference>
<dbReference type="GO" id="GO:0003677">
    <property type="term" value="F:DNA binding"/>
    <property type="evidence" value="ECO:0007669"/>
    <property type="project" value="InterPro"/>
</dbReference>
<proteinExistence type="predicted"/>
<dbReference type="SMART" id="SM00906">
    <property type="entry name" value="Fungal_trans"/>
    <property type="match status" value="1"/>
</dbReference>
<reference evidence="3" key="1">
    <citation type="submission" date="2022-12" db="EMBL/GenBank/DDBJ databases">
        <authorList>
            <person name="Petersen C."/>
        </authorList>
    </citation>
    <scope>NUCLEOTIDE SEQUENCE</scope>
    <source>
        <strain evidence="3">IBT 15544</strain>
    </source>
</reference>
<feature type="domain" description="Xylanolytic transcriptional activator regulatory" evidence="2">
    <location>
        <begin position="251"/>
        <end position="325"/>
    </location>
</feature>
<dbReference type="Proteomes" id="UP001150904">
    <property type="component" value="Unassembled WGS sequence"/>
</dbReference>
<keyword evidence="1" id="KW-0539">Nucleus</keyword>
<evidence type="ECO:0000313" key="3">
    <source>
        <dbReference type="EMBL" id="KAJ5201655.1"/>
    </source>
</evidence>
<dbReference type="InterPro" id="IPR007219">
    <property type="entry name" value="XnlR_reg_dom"/>
</dbReference>
<comment type="caution">
    <text evidence="3">The sequence shown here is derived from an EMBL/GenBank/DDBJ whole genome shotgun (WGS) entry which is preliminary data.</text>
</comment>
<dbReference type="RefSeq" id="XP_058307571.1">
    <property type="nucleotide sequence ID" value="XM_058453380.1"/>
</dbReference>
<reference evidence="3" key="2">
    <citation type="journal article" date="2023" name="IMA Fungus">
        <title>Comparative genomic study of the Penicillium genus elucidates a diverse pangenome and 15 lateral gene transfer events.</title>
        <authorList>
            <person name="Petersen C."/>
            <person name="Sorensen T."/>
            <person name="Nielsen M.R."/>
            <person name="Sondergaard T.E."/>
            <person name="Sorensen J.L."/>
            <person name="Fitzpatrick D.A."/>
            <person name="Frisvad J.C."/>
            <person name="Nielsen K.L."/>
        </authorList>
    </citation>
    <scope>NUCLEOTIDE SEQUENCE</scope>
    <source>
        <strain evidence="3">IBT 15544</strain>
    </source>
</reference>
<accession>A0A9W9MI02</accession>
<dbReference type="AlphaFoldDB" id="A0A9W9MI02"/>
<dbReference type="EMBL" id="JAPQKR010000013">
    <property type="protein sequence ID" value="KAJ5201655.1"/>
    <property type="molecule type" value="Genomic_DNA"/>
</dbReference>
<organism evidence="3 4">
    <name type="scientific">Penicillium cinerascens</name>
    <dbReference type="NCBI Taxonomy" id="70096"/>
    <lineage>
        <taxon>Eukaryota</taxon>
        <taxon>Fungi</taxon>
        <taxon>Dikarya</taxon>
        <taxon>Ascomycota</taxon>
        <taxon>Pezizomycotina</taxon>
        <taxon>Eurotiomycetes</taxon>
        <taxon>Eurotiomycetidae</taxon>
        <taxon>Eurotiales</taxon>
        <taxon>Aspergillaceae</taxon>
        <taxon>Penicillium</taxon>
    </lineage>
</organism>
<dbReference type="GO" id="GO:0008270">
    <property type="term" value="F:zinc ion binding"/>
    <property type="evidence" value="ECO:0007669"/>
    <property type="project" value="InterPro"/>
</dbReference>
<dbReference type="GO" id="GO:0006351">
    <property type="term" value="P:DNA-templated transcription"/>
    <property type="evidence" value="ECO:0007669"/>
    <property type="project" value="InterPro"/>
</dbReference>
<dbReference type="OrthoDB" id="4451586at2759"/>
<evidence type="ECO:0000313" key="4">
    <source>
        <dbReference type="Proteomes" id="UP001150904"/>
    </source>
</evidence>
<dbReference type="GeneID" id="83180681"/>
<protein>
    <recommendedName>
        <fullName evidence="2">Xylanolytic transcriptional activator regulatory domain-containing protein</fullName>
    </recommendedName>
</protein>
<keyword evidence="4" id="KW-1185">Reference proteome</keyword>
<dbReference type="PANTHER" id="PTHR47425">
    <property type="entry name" value="FARB-RELATED"/>
    <property type="match status" value="1"/>
</dbReference>
<evidence type="ECO:0000256" key="1">
    <source>
        <dbReference type="ARBA" id="ARBA00023242"/>
    </source>
</evidence>
<dbReference type="PANTHER" id="PTHR47425:SF2">
    <property type="entry name" value="FARB-RELATED"/>
    <property type="match status" value="1"/>
</dbReference>
<dbReference type="Pfam" id="PF04082">
    <property type="entry name" value="Fungal_trans"/>
    <property type="match status" value="1"/>
</dbReference>
<name>A0A9W9MI02_9EURO</name>
<dbReference type="CDD" id="cd12148">
    <property type="entry name" value="fungal_TF_MHR"/>
    <property type="match status" value="1"/>
</dbReference>